<reference evidence="2" key="1">
    <citation type="journal article" date="2012" name="Proc. Natl. Acad. Sci. U.S.A.">
        <title>Antigenic diversity is generated by distinct evolutionary mechanisms in African trypanosome species.</title>
        <authorList>
            <person name="Jackson A.P."/>
            <person name="Berry A."/>
            <person name="Aslett M."/>
            <person name="Allison H.C."/>
            <person name="Burton P."/>
            <person name="Vavrova-Anderson J."/>
            <person name="Brown R."/>
            <person name="Browne H."/>
            <person name="Corton N."/>
            <person name="Hauser H."/>
            <person name="Gamble J."/>
            <person name="Gilderthorp R."/>
            <person name="Marcello L."/>
            <person name="McQuillan J."/>
            <person name="Otto T.D."/>
            <person name="Quail M.A."/>
            <person name="Sanders M.J."/>
            <person name="van Tonder A."/>
            <person name="Ginger M.L."/>
            <person name="Field M.C."/>
            <person name="Barry J.D."/>
            <person name="Hertz-Fowler C."/>
            <person name="Berriman M."/>
        </authorList>
    </citation>
    <scope>NUCLEOTIDE SEQUENCE</scope>
    <source>
        <strain evidence="2">IL3000</strain>
    </source>
</reference>
<evidence type="ECO:0000313" key="2">
    <source>
        <dbReference type="EMBL" id="CCC92582.1"/>
    </source>
</evidence>
<protein>
    <submittedName>
        <fullName evidence="2">Uncharacterized protein</fullName>
    </submittedName>
</protein>
<gene>
    <name evidence="2" type="ORF">TCIL3000_8_8120</name>
</gene>
<feature type="region of interest" description="Disordered" evidence="1">
    <location>
        <begin position="112"/>
        <end position="136"/>
    </location>
</feature>
<sequence length="136" mass="15211">MPDTKSDCLSDTHMNVNYSLKHPTIQSPPAAAPRLTCRAWRRWSHVCRSAGKLHQALKSKKPLVRLRPVQPFPTPATHTSAIKPVQNDVSHMIKGAIVQQPVAQFLPLPLHPNRVSKKRHSPQWGRGACTSSRPPR</sequence>
<organism evidence="2">
    <name type="scientific">Trypanosoma congolense (strain IL3000)</name>
    <dbReference type="NCBI Taxonomy" id="1068625"/>
    <lineage>
        <taxon>Eukaryota</taxon>
        <taxon>Discoba</taxon>
        <taxon>Euglenozoa</taxon>
        <taxon>Kinetoplastea</taxon>
        <taxon>Metakinetoplastina</taxon>
        <taxon>Trypanosomatida</taxon>
        <taxon>Trypanosomatidae</taxon>
        <taxon>Trypanosoma</taxon>
        <taxon>Nannomonas</taxon>
    </lineage>
</organism>
<dbReference type="EMBL" id="HE575321">
    <property type="protein sequence ID" value="CCC92582.1"/>
    <property type="molecule type" value="Genomic_DNA"/>
</dbReference>
<proteinExistence type="predicted"/>
<accession>G0UT69</accession>
<dbReference type="AlphaFoldDB" id="G0UT69"/>
<evidence type="ECO:0000256" key="1">
    <source>
        <dbReference type="SAM" id="MobiDB-lite"/>
    </source>
</evidence>
<name>G0UT69_TRYCI</name>